<gene>
    <name evidence="1" type="ORF">L1987_50699</name>
</gene>
<comment type="caution">
    <text evidence="1">The sequence shown here is derived from an EMBL/GenBank/DDBJ whole genome shotgun (WGS) entry which is preliminary data.</text>
</comment>
<sequence>MDLSEIHQFFQMFDHDGDGRITKKELSYSLERLGFVIPDKDLQHMIDHIDTDGDGSVNMEEFERLYEAIITEERDEEEDMKEAFSVFDKNGDGFITVEELWSVLATLGLLQGRTIEDCRIMVKKVDEDGDGTVNYKEFRQMMKGGAFASMDTT</sequence>
<organism evidence="1 2">
    <name type="scientific">Smallanthus sonchifolius</name>
    <dbReference type="NCBI Taxonomy" id="185202"/>
    <lineage>
        <taxon>Eukaryota</taxon>
        <taxon>Viridiplantae</taxon>
        <taxon>Streptophyta</taxon>
        <taxon>Embryophyta</taxon>
        <taxon>Tracheophyta</taxon>
        <taxon>Spermatophyta</taxon>
        <taxon>Magnoliopsida</taxon>
        <taxon>eudicotyledons</taxon>
        <taxon>Gunneridae</taxon>
        <taxon>Pentapetalae</taxon>
        <taxon>asterids</taxon>
        <taxon>campanulids</taxon>
        <taxon>Asterales</taxon>
        <taxon>Asteraceae</taxon>
        <taxon>Asteroideae</taxon>
        <taxon>Heliantheae alliance</taxon>
        <taxon>Millerieae</taxon>
        <taxon>Smallanthus</taxon>
    </lineage>
</organism>
<dbReference type="EMBL" id="CM042034">
    <property type="protein sequence ID" value="KAI3760306.1"/>
    <property type="molecule type" value="Genomic_DNA"/>
</dbReference>
<reference evidence="1 2" key="2">
    <citation type="journal article" date="2022" name="Mol. Ecol. Resour.">
        <title>The genomes of chicory, endive, great burdock and yacon provide insights into Asteraceae paleo-polyploidization history and plant inulin production.</title>
        <authorList>
            <person name="Fan W."/>
            <person name="Wang S."/>
            <person name="Wang H."/>
            <person name="Wang A."/>
            <person name="Jiang F."/>
            <person name="Liu H."/>
            <person name="Zhao H."/>
            <person name="Xu D."/>
            <person name="Zhang Y."/>
        </authorList>
    </citation>
    <scope>NUCLEOTIDE SEQUENCE [LARGE SCALE GENOMIC DNA]</scope>
    <source>
        <strain evidence="2">cv. Yunnan</strain>
        <tissue evidence="1">Leaves</tissue>
    </source>
</reference>
<evidence type="ECO:0000313" key="1">
    <source>
        <dbReference type="EMBL" id="KAI3760306.1"/>
    </source>
</evidence>
<evidence type="ECO:0000313" key="2">
    <source>
        <dbReference type="Proteomes" id="UP001056120"/>
    </source>
</evidence>
<dbReference type="Proteomes" id="UP001056120">
    <property type="component" value="Linkage Group LG17"/>
</dbReference>
<name>A0ACB9ENL0_9ASTR</name>
<protein>
    <submittedName>
        <fullName evidence="1">Uncharacterized protein</fullName>
    </submittedName>
</protein>
<proteinExistence type="predicted"/>
<reference evidence="2" key="1">
    <citation type="journal article" date="2022" name="Mol. Ecol. Resour.">
        <title>The genomes of chicory, endive, great burdock and yacon provide insights into Asteraceae palaeo-polyploidization history and plant inulin production.</title>
        <authorList>
            <person name="Fan W."/>
            <person name="Wang S."/>
            <person name="Wang H."/>
            <person name="Wang A."/>
            <person name="Jiang F."/>
            <person name="Liu H."/>
            <person name="Zhao H."/>
            <person name="Xu D."/>
            <person name="Zhang Y."/>
        </authorList>
    </citation>
    <scope>NUCLEOTIDE SEQUENCE [LARGE SCALE GENOMIC DNA]</scope>
    <source>
        <strain evidence="2">cv. Yunnan</strain>
    </source>
</reference>
<accession>A0ACB9ENL0</accession>
<keyword evidence="2" id="KW-1185">Reference proteome</keyword>